<dbReference type="FunFam" id="1.10.455.10:FF:000001">
    <property type="entry name" value="30S ribosomal protein S7"/>
    <property type="match status" value="1"/>
</dbReference>
<dbReference type="EMBL" id="LC177555">
    <property type="protein sequence ID" value="BAX56274.1"/>
    <property type="molecule type" value="Genomic_DNA"/>
</dbReference>
<keyword evidence="8" id="KW-0150">Chloroplast</keyword>
<keyword evidence="3 6" id="KW-0694">RNA-binding</keyword>
<gene>
    <name evidence="6 8" type="primary">rps7</name>
</gene>
<evidence type="ECO:0000256" key="3">
    <source>
        <dbReference type="ARBA" id="ARBA00022884"/>
    </source>
</evidence>
<reference evidence="8" key="1">
    <citation type="journal article" date="2016" name="Genome Biol. Evol.">
        <title>Large-Scale Comparative Analysis Reveals the Mechanisms Driving Plastomic Compaction, Reduction, and Inversions in Conifers II (Cupressophytes).</title>
        <authorList>
            <person name="Wu C.-S."/>
            <person name="Chaw S.-M."/>
        </authorList>
    </citation>
    <scope>NUCLEOTIDE SEQUENCE</scope>
</reference>
<sequence>MSRQDIVEKKMNQFDPNQIDPIYDTKLVNMVVNRILKHGKKSLAYRIIYQSLKKIKQETDQNPLDVLRLAIFKLTPQLKLKSRRRSGSTYQVPIEIEEGEGKILAIRWLLESSRKRSGRNMQFKLSHEIMDAVKDKGDAIRKKQEIHKMAESNKAFAHYR</sequence>
<geneLocation type="chloroplast" evidence="8"/>
<evidence type="ECO:0000256" key="5">
    <source>
        <dbReference type="ARBA" id="ARBA00023274"/>
    </source>
</evidence>
<keyword evidence="8" id="KW-0934">Plastid</keyword>
<dbReference type="Pfam" id="PF00177">
    <property type="entry name" value="Ribosomal_S7"/>
    <property type="match status" value="1"/>
</dbReference>
<comment type="subunit">
    <text evidence="6">Part of the 30S ribosomal subunit.</text>
</comment>
<reference evidence="8" key="2">
    <citation type="submission" date="2016-08" db="EMBL/GenBank/DDBJ databases">
        <authorList>
            <person name="Seilhamer J.J."/>
        </authorList>
    </citation>
    <scope>NUCLEOTIDE SEQUENCE</scope>
</reference>
<feature type="domain" description="Small ribosomal subunit protein uS7" evidence="7">
    <location>
        <begin position="17"/>
        <end position="154"/>
    </location>
</feature>
<evidence type="ECO:0000313" key="8">
    <source>
        <dbReference type="EMBL" id="BAX56274.1"/>
    </source>
</evidence>
<dbReference type="NCBIfam" id="TIGR01029">
    <property type="entry name" value="rpsG_bact"/>
    <property type="match status" value="1"/>
</dbReference>
<accession>A0A1Y1B8A3</accession>
<dbReference type="InterPro" id="IPR005717">
    <property type="entry name" value="Ribosomal_uS7_bac/org-type"/>
</dbReference>
<dbReference type="Gene3D" id="1.10.455.10">
    <property type="entry name" value="Ribosomal protein S7 domain"/>
    <property type="match status" value="1"/>
</dbReference>
<keyword evidence="5 6" id="KW-0687">Ribonucleoprotein</keyword>
<evidence type="ECO:0000259" key="7">
    <source>
        <dbReference type="Pfam" id="PF00177"/>
    </source>
</evidence>
<organism evidence="8">
    <name type="scientific">Callitris rhomboidea</name>
    <dbReference type="NCBI Taxonomy" id="13383"/>
    <lineage>
        <taxon>Eukaryota</taxon>
        <taxon>Viridiplantae</taxon>
        <taxon>Streptophyta</taxon>
        <taxon>Embryophyta</taxon>
        <taxon>Tracheophyta</taxon>
        <taxon>Spermatophyta</taxon>
        <taxon>Pinopsida</taxon>
        <taxon>Pinidae</taxon>
        <taxon>Conifers II</taxon>
        <taxon>Cupressales</taxon>
        <taxon>Cupressaceae</taxon>
        <taxon>Callitris</taxon>
    </lineage>
</organism>
<dbReference type="SUPFAM" id="SSF47973">
    <property type="entry name" value="Ribosomal protein S7"/>
    <property type="match status" value="1"/>
</dbReference>
<dbReference type="InterPro" id="IPR036823">
    <property type="entry name" value="Ribosomal_uS7_dom_sf"/>
</dbReference>
<dbReference type="AlphaFoldDB" id="A0A1Y1B8A3"/>
<dbReference type="GeneID" id="32958275"/>
<dbReference type="GO" id="GO:0006412">
    <property type="term" value="P:translation"/>
    <property type="evidence" value="ECO:0007669"/>
    <property type="project" value="UniProtKB-UniRule"/>
</dbReference>
<comment type="subcellular location">
    <subcellularLocation>
        <location evidence="6">Plastid</location>
        <location evidence="6">Chloroplast</location>
    </subcellularLocation>
</comment>
<dbReference type="RefSeq" id="YP_009379746.1">
    <property type="nucleotide sequence ID" value="NC_034940.1"/>
</dbReference>
<comment type="function">
    <text evidence="6">One of the primary rRNA binding proteins, it binds directly to 16S rRNA where it nucleates assembly of the head domain of the 30S subunit.</text>
</comment>
<dbReference type="PANTHER" id="PTHR11205">
    <property type="entry name" value="RIBOSOMAL PROTEIN S7"/>
    <property type="match status" value="1"/>
</dbReference>
<dbReference type="InterPro" id="IPR000235">
    <property type="entry name" value="Ribosomal_uS7"/>
</dbReference>
<proteinExistence type="inferred from homology"/>
<evidence type="ECO:0000256" key="4">
    <source>
        <dbReference type="ARBA" id="ARBA00022980"/>
    </source>
</evidence>
<dbReference type="GO" id="GO:0015935">
    <property type="term" value="C:small ribosomal subunit"/>
    <property type="evidence" value="ECO:0007669"/>
    <property type="project" value="InterPro"/>
</dbReference>
<dbReference type="HAMAP" id="MF_00480_B">
    <property type="entry name" value="Ribosomal_uS7_B"/>
    <property type="match status" value="1"/>
</dbReference>
<keyword evidence="2 6" id="KW-0699">rRNA-binding</keyword>
<name>A0A1Y1B8A3_9CONI</name>
<keyword evidence="4 6" id="KW-0689">Ribosomal protein</keyword>
<dbReference type="PIRSF" id="PIRSF002122">
    <property type="entry name" value="RPS7p_RPS7a_RPS5e_RPS7o"/>
    <property type="match status" value="1"/>
</dbReference>
<evidence type="ECO:0000256" key="1">
    <source>
        <dbReference type="ARBA" id="ARBA00007151"/>
    </source>
</evidence>
<dbReference type="InterPro" id="IPR023798">
    <property type="entry name" value="Ribosomal_uS7_dom"/>
</dbReference>
<comment type="similarity">
    <text evidence="1 6">Belongs to the universal ribosomal protein uS7 family.</text>
</comment>
<dbReference type="GO" id="GO:0019843">
    <property type="term" value="F:rRNA binding"/>
    <property type="evidence" value="ECO:0007669"/>
    <property type="project" value="UniProtKB-UniRule"/>
</dbReference>
<protein>
    <recommendedName>
        <fullName evidence="6">Small ribosomal subunit protein uS7c</fullName>
    </recommendedName>
</protein>
<evidence type="ECO:0000256" key="6">
    <source>
        <dbReference type="HAMAP-Rule" id="MF_00480"/>
    </source>
</evidence>
<evidence type="ECO:0000256" key="2">
    <source>
        <dbReference type="ARBA" id="ARBA00022730"/>
    </source>
</evidence>
<dbReference type="CDD" id="cd14871">
    <property type="entry name" value="uS7_Chloroplast"/>
    <property type="match status" value="1"/>
</dbReference>
<dbReference type="GO" id="GO:0003735">
    <property type="term" value="F:structural constituent of ribosome"/>
    <property type="evidence" value="ECO:0007669"/>
    <property type="project" value="InterPro"/>
</dbReference>
<dbReference type="GO" id="GO:0009507">
    <property type="term" value="C:chloroplast"/>
    <property type="evidence" value="ECO:0007669"/>
    <property type="project" value="UniProtKB-SubCell"/>
</dbReference>